<dbReference type="Pfam" id="PF11753">
    <property type="entry name" value="DUF3310"/>
    <property type="match status" value="1"/>
</dbReference>
<dbReference type="EMBL" id="FNCY01000005">
    <property type="protein sequence ID" value="SDH41480.1"/>
    <property type="molecule type" value="Genomic_DNA"/>
</dbReference>
<dbReference type="RefSeq" id="WP_091936513.1">
    <property type="nucleotide sequence ID" value="NZ_FNCY01000005.1"/>
</dbReference>
<name>A0A1G8C9C2_9RHOO</name>
<dbReference type="OrthoDB" id="1684418at2"/>
<sequence length="210" mass="22970">MFDDVAAAVASDLMPSKPECFGTFNPFVTVQQHRGCDKCAHKTAVSGGCPRASGVAIAAFGFGEIPEKFKTMAPPPQDKSLTAVESKGLVFVEPPCFGKRLGAATPDCDTCPYLDECDGASAEAAGFKRIVEPAECANDRQVGGDHYKKMGIEPWDVVDTWPIEQRIGYYRGGALKYLMRMGSKDESEQEIRKGNHYLEKLLEVLRGDRR</sequence>
<dbReference type="Proteomes" id="UP000198607">
    <property type="component" value="Unassembled WGS sequence"/>
</dbReference>
<keyword evidence="2" id="KW-1185">Reference proteome</keyword>
<evidence type="ECO:0000313" key="2">
    <source>
        <dbReference type="Proteomes" id="UP000198607"/>
    </source>
</evidence>
<accession>A0A1G8C9C2</accession>
<evidence type="ECO:0000313" key="1">
    <source>
        <dbReference type="EMBL" id="SDH41480.1"/>
    </source>
</evidence>
<protein>
    <submittedName>
        <fullName evidence="1">Protein of unknwon function</fullName>
    </submittedName>
</protein>
<dbReference type="AlphaFoldDB" id="A0A1G8C9C2"/>
<dbReference type="InterPro" id="IPR021739">
    <property type="entry name" value="SaV-like"/>
</dbReference>
<reference evidence="1 2" key="1">
    <citation type="submission" date="2016-10" db="EMBL/GenBank/DDBJ databases">
        <authorList>
            <person name="de Groot N.N."/>
        </authorList>
    </citation>
    <scope>NUCLEOTIDE SEQUENCE [LARGE SCALE GENOMIC DNA]</scope>
    <source>
        <strain evidence="1 2">DSM 5885</strain>
    </source>
</reference>
<proteinExistence type="predicted"/>
<organism evidence="1 2">
    <name type="scientific">Propionivibrio dicarboxylicus</name>
    <dbReference type="NCBI Taxonomy" id="83767"/>
    <lineage>
        <taxon>Bacteria</taxon>
        <taxon>Pseudomonadati</taxon>
        <taxon>Pseudomonadota</taxon>
        <taxon>Betaproteobacteria</taxon>
        <taxon>Rhodocyclales</taxon>
        <taxon>Rhodocyclaceae</taxon>
        <taxon>Propionivibrio</taxon>
    </lineage>
</organism>
<dbReference type="STRING" id="83767.SAMN05660652_01699"/>
<gene>
    <name evidence="1" type="ORF">SAMN05660652_01699</name>
</gene>